<accession>A0A835J733</accession>
<feature type="transmembrane region" description="Helical" evidence="1">
    <location>
        <begin position="86"/>
        <end position="109"/>
    </location>
</feature>
<keyword evidence="1" id="KW-0812">Transmembrane</keyword>
<dbReference type="EMBL" id="JADGMS010000017">
    <property type="protein sequence ID" value="KAF9663693.1"/>
    <property type="molecule type" value="Genomic_DNA"/>
</dbReference>
<keyword evidence="3" id="KW-1185">Reference proteome</keyword>
<comment type="caution">
    <text evidence="2">The sequence shown here is derived from an EMBL/GenBank/DDBJ whole genome shotgun (WGS) entry which is preliminary data.</text>
</comment>
<gene>
    <name evidence="2" type="ORF">SADUNF_Sadunf17G0078600</name>
</gene>
<protein>
    <submittedName>
        <fullName evidence="2">Uncharacterized protein</fullName>
    </submittedName>
</protein>
<name>A0A835J733_9ROSI</name>
<feature type="transmembrane region" description="Helical" evidence="1">
    <location>
        <begin position="30"/>
        <end position="52"/>
    </location>
</feature>
<sequence length="197" mass="21925">MDGSEDVGEAFSMVTKMFLRIAPFLSTVRTWIFLSSSPGFFLSVFANFVGFYDKSLFPGFLERESRILVVEKGTERGLLVQLTATAIYLLAANYYALLLLIVANINYICNGMRRSGLPADFQRNSLKKLLHMLGLKEQHAVLRFAIIYAVKFSRANTSSPFLSQEFLSEKKNIQGSGYVHQIAALGSRNNSLDSCGA</sequence>
<organism evidence="2 3">
    <name type="scientific">Salix dunnii</name>
    <dbReference type="NCBI Taxonomy" id="1413687"/>
    <lineage>
        <taxon>Eukaryota</taxon>
        <taxon>Viridiplantae</taxon>
        <taxon>Streptophyta</taxon>
        <taxon>Embryophyta</taxon>
        <taxon>Tracheophyta</taxon>
        <taxon>Spermatophyta</taxon>
        <taxon>Magnoliopsida</taxon>
        <taxon>eudicotyledons</taxon>
        <taxon>Gunneridae</taxon>
        <taxon>Pentapetalae</taxon>
        <taxon>rosids</taxon>
        <taxon>fabids</taxon>
        <taxon>Malpighiales</taxon>
        <taxon>Salicaceae</taxon>
        <taxon>Saliceae</taxon>
        <taxon>Salix</taxon>
    </lineage>
</organism>
<evidence type="ECO:0000313" key="2">
    <source>
        <dbReference type="EMBL" id="KAF9663693.1"/>
    </source>
</evidence>
<dbReference type="Proteomes" id="UP000657918">
    <property type="component" value="Unassembled WGS sequence"/>
</dbReference>
<keyword evidence="1" id="KW-1133">Transmembrane helix</keyword>
<proteinExistence type="predicted"/>
<reference evidence="2 3" key="1">
    <citation type="submission" date="2020-10" db="EMBL/GenBank/DDBJ databases">
        <title>Plant Genome Project.</title>
        <authorList>
            <person name="Zhang R.-G."/>
        </authorList>
    </citation>
    <scope>NUCLEOTIDE SEQUENCE [LARGE SCALE GENOMIC DNA]</scope>
    <source>
        <strain evidence="2">FAFU-HL-1</strain>
        <tissue evidence="2">Leaf</tissue>
    </source>
</reference>
<dbReference type="AlphaFoldDB" id="A0A835J733"/>
<evidence type="ECO:0000313" key="3">
    <source>
        <dbReference type="Proteomes" id="UP000657918"/>
    </source>
</evidence>
<evidence type="ECO:0000256" key="1">
    <source>
        <dbReference type="SAM" id="Phobius"/>
    </source>
</evidence>
<keyword evidence="1" id="KW-0472">Membrane</keyword>